<name>I0S799_STRAP</name>
<dbReference type="AlphaFoldDB" id="I0S799"/>
<organism evidence="1 2">
    <name type="scientific">Streptococcus anginosus subsp. whileyi CCUG 39159</name>
    <dbReference type="NCBI Taxonomy" id="1095729"/>
    <lineage>
        <taxon>Bacteria</taxon>
        <taxon>Bacillati</taxon>
        <taxon>Bacillota</taxon>
        <taxon>Bacilli</taxon>
        <taxon>Lactobacillales</taxon>
        <taxon>Streptococcaceae</taxon>
        <taxon>Streptococcus</taxon>
        <taxon>Streptococcus anginosus group</taxon>
    </lineage>
</organism>
<keyword evidence="2" id="KW-1185">Reference proteome</keyword>
<protein>
    <submittedName>
        <fullName evidence="1">Uncharacterized protein</fullName>
    </submittedName>
</protein>
<accession>I0S799</accession>
<evidence type="ECO:0000313" key="1">
    <source>
        <dbReference type="EMBL" id="EID19252.1"/>
    </source>
</evidence>
<sequence length="37" mass="3617">MSGMGLPHDEVKRLAGASAVSTGPEFALGLTATTATA</sequence>
<dbReference type="Proteomes" id="UP000003245">
    <property type="component" value="Unassembled WGS sequence"/>
</dbReference>
<dbReference type="EMBL" id="AICP01000067">
    <property type="protein sequence ID" value="EID19252.1"/>
    <property type="molecule type" value="Genomic_DNA"/>
</dbReference>
<proteinExistence type="predicted"/>
<reference evidence="1 2" key="1">
    <citation type="submission" date="2012-01" db="EMBL/GenBank/DDBJ databases">
        <authorList>
            <person name="Harkins D.M."/>
            <person name="Madupu R."/>
            <person name="Durkin A.S."/>
            <person name="Torralba M."/>
            <person name="Methe B."/>
            <person name="Sutton G.G."/>
            <person name="Nelson K.E."/>
        </authorList>
    </citation>
    <scope>NUCLEOTIDE SEQUENCE [LARGE SCALE GENOMIC DNA]</scope>
    <source>
        <strain evidence="1 2">CCUG 39159</strain>
    </source>
</reference>
<evidence type="ECO:0000313" key="2">
    <source>
        <dbReference type="Proteomes" id="UP000003245"/>
    </source>
</evidence>
<comment type="caution">
    <text evidence="1">The sequence shown here is derived from an EMBL/GenBank/DDBJ whole genome shotgun (WGS) entry which is preliminary data.</text>
</comment>
<gene>
    <name evidence="1" type="ORF">HMPREF1043_0316</name>
</gene>